<reference evidence="7" key="1">
    <citation type="submission" date="2015-07" db="EMBL/GenBank/DDBJ databases">
        <authorList>
            <person name="Rodrigo-Torres Lidia"/>
            <person name="Arahal R.David."/>
        </authorList>
    </citation>
    <scope>NUCLEOTIDE SEQUENCE [LARGE SCALE GENOMIC DNA]</scope>
    <source>
        <strain evidence="7">CECT 5112</strain>
    </source>
</reference>
<dbReference type="PANTHER" id="PTHR30349">
    <property type="entry name" value="PHAGE INTEGRASE-RELATED"/>
    <property type="match status" value="1"/>
</dbReference>
<dbReference type="SUPFAM" id="SSF56349">
    <property type="entry name" value="DNA breaking-rejoining enzymes"/>
    <property type="match status" value="1"/>
</dbReference>
<proteinExistence type="inferred from homology"/>
<dbReference type="InterPro" id="IPR050090">
    <property type="entry name" value="Tyrosine_recombinase_XerCD"/>
</dbReference>
<gene>
    <name evidence="6" type="ORF">LAX5112_00504</name>
</gene>
<evidence type="ECO:0000256" key="4">
    <source>
        <dbReference type="ARBA" id="ARBA00023172"/>
    </source>
</evidence>
<dbReference type="RefSeq" id="WP_055670455.1">
    <property type="nucleotide sequence ID" value="NZ_CXWD01000002.1"/>
</dbReference>
<protein>
    <submittedName>
        <fullName evidence="6">Site-specific recombinase XerD</fullName>
    </submittedName>
</protein>
<dbReference type="GO" id="GO:0003677">
    <property type="term" value="F:DNA binding"/>
    <property type="evidence" value="ECO:0007669"/>
    <property type="project" value="UniProtKB-KW"/>
</dbReference>
<sequence length="362" mass="41654">MRTHLKGINIIRRRLATGEIRTYYYHRATNMRLAGEPGSPEFLDSIAAAVEQSRQRDAGTLGGLIREFQQTAKWRRLAESTKNEYRRIFKFWEDQYGTCPYPALEDKAFRRAVIKWHDAFSEAKPREADNRVTVLARVLSWATRDGPLKRNIMDGFERAYQSDRSDKIWLPEHVDAFLRVASPEMKLAMVLALHSGQRQGDILQLAWNNYDGERISLRQGKSRRGKIEGRLVTIKCTRALKETLDHLPKRSTLILTTKTGKAFKKRYFALQWEKTCREAGIEDLHFHDIRGTTVTMLFQAGCNLGEIVSITGHSLRRAQDILDKYLARTSTMADNAIAKFENVLETDSAKQTAKQDRKNHAK</sequence>
<keyword evidence="2" id="KW-0229">DNA integration</keyword>
<dbReference type="InterPro" id="IPR013762">
    <property type="entry name" value="Integrase-like_cat_sf"/>
</dbReference>
<dbReference type="InterPro" id="IPR010998">
    <property type="entry name" value="Integrase_recombinase_N"/>
</dbReference>
<dbReference type="OrthoDB" id="7510934at2"/>
<accession>A0A0M6ZQP3</accession>
<feature type="domain" description="Tyr recombinase" evidence="5">
    <location>
        <begin position="164"/>
        <end position="338"/>
    </location>
</feature>
<evidence type="ECO:0000256" key="1">
    <source>
        <dbReference type="ARBA" id="ARBA00008857"/>
    </source>
</evidence>
<keyword evidence="4" id="KW-0233">DNA recombination</keyword>
<dbReference type="InterPro" id="IPR011010">
    <property type="entry name" value="DNA_brk_join_enz"/>
</dbReference>
<evidence type="ECO:0000256" key="3">
    <source>
        <dbReference type="ARBA" id="ARBA00023125"/>
    </source>
</evidence>
<keyword evidence="7" id="KW-1185">Reference proteome</keyword>
<evidence type="ECO:0000256" key="2">
    <source>
        <dbReference type="ARBA" id="ARBA00022908"/>
    </source>
</evidence>
<dbReference type="InterPro" id="IPR002104">
    <property type="entry name" value="Integrase_catalytic"/>
</dbReference>
<dbReference type="EMBL" id="CXWD01000002">
    <property type="protein sequence ID" value="CTQ65085.1"/>
    <property type="molecule type" value="Genomic_DNA"/>
</dbReference>
<dbReference type="STRING" id="388408.LAX5112_00504"/>
<dbReference type="PROSITE" id="PS51898">
    <property type="entry name" value="TYR_RECOMBINASE"/>
    <property type="match status" value="1"/>
</dbReference>
<dbReference type="AlphaFoldDB" id="A0A0M6ZQP3"/>
<comment type="similarity">
    <text evidence="1">Belongs to the 'phage' integrase family.</text>
</comment>
<dbReference type="PANTHER" id="PTHR30349:SF64">
    <property type="entry name" value="PROPHAGE INTEGRASE INTD-RELATED"/>
    <property type="match status" value="1"/>
</dbReference>
<evidence type="ECO:0000259" key="5">
    <source>
        <dbReference type="PROSITE" id="PS51898"/>
    </source>
</evidence>
<evidence type="ECO:0000313" key="7">
    <source>
        <dbReference type="Proteomes" id="UP000053235"/>
    </source>
</evidence>
<evidence type="ECO:0000313" key="6">
    <source>
        <dbReference type="EMBL" id="CTQ65085.1"/>
    </source>
</evidence>
<name>A0A0M6ZQP3_9HYPH</name>
<dbReference type="GO" id="GO:0006310">
    <property type="term" value="P:DNA recombination"/>
    <property type="evidence" value="ECO:0007669"/>
    <property type="project" value="UniProtKB-KW"/>
</dbReference>
<dbReference type="Proteomes" id="UP000053235">
    <property type="component" value="Unassembled WGS sequence"/>
</dbReference>
<dbReference type="Gene3D" id="1.10.443.10">
    <property type="entry name" value="Intergrase catalytic core"/>
    <property type="match status" value="1"/>
</dbReference>
<organism evidence="6 7">
    <name type="scientific">Roseibium alexandrii</name>
    <dbReference type="NCBI Taxonomy" id="388408"/>
    <lineage>
        <taxon>Bacteria</taxon>
        <taxon>Pseudomonadati</taxon>
        <taxon>Pseudomonadota</taxon>
        <taxon>Alphaproteobacteria</taxon>
        <taxon>Hyphomicrobiales</taxon>
        <taxon>Stappiaceae</taxon>
        <taxon>Roseibium</taxon>
    </lineage>
</organism>
<dbReference type="GO" id="GO:0015074">
    <property type="term" value="P:DNA integration"/>
    <property type="evidence" value="ECO:0007669"/>
    <property type="project" value="UniProtKB-KW"/>
</dbReference>
<keyword evidence="3" id="KW-0238">DNA-binding</keyword>
<dbReference type="Gene3D" id="1.10.150.130">
    <property type="match status" value="1"/>
</dbReference>
<dbReference type="Pfam" id="PF00589">
    <property type="entry name" value="Phage_integrase"/>
    <property type="match status" value="1"/>
</dbReference>